<dbReference type="Proteomes" id="UP001362899">
    <property type="component" value="Unassembled WGS sequence"/>
</dbReference>
<feature type="region of interest" description="Disordered" evidence="2">
    <location>
        <begin position="175"/>
        <end position="197"/>
    </location>
</feature>
<feature type="coiled-coil region" evidence="1">
    <location>
        <begin position="56"/>
        <end position="83"/>
    </location>
</feature>
<organism evidence="3 4">
    <name type="scientific">Starmerella bacillaris</name>
    <name type="common">Yeast</name>
    <name type="synonym">Candida zemplinina</name>
    <dbReference type="NCBI Taxonomy" id="1247836"/>
    <lineage>
        <taxon>Eukaryota</taxon>
        <taxon>Fungi</taxon>
        <taxon>Dikarya</taxon>
        <taxon>Ascomycota</taxon>
        <taxon>Saccharomycotina</taxon>
        <taxon>Dipodascomycetes</taxon>
        <taxon>Dipodascales</taxon>
        <taxon>Trichomonascaceae</taxon>
        <taxon>Starmerella</taxon>
    </lineage>
</organism>
<dbReference type="EMBL" id="BTGC01000008">
    <property type="protein sequence ID" value="GMM53097.1"/>
    <property type="molecule type" value="Genomic_DNA"/>
</dbReference>
<feature type="region of interest" description="Disordered" evidence="2">
    <location>
        <begin position="282"/>
        <end position="324"/>
    </location>
</feature>
<evidence type="ECO:0000313" key="4">
    <source>
        <dbReference type="Proteomes" id="UP001362899"/>
    </source>
</evidence>
<protein>
    <submittedName>
        <fullName evidence="3">Uncharacterized protein</fullName>
    </submittedName>
</protein>
<keyword evidence="4" id="KW-1185">Reference proteome</keyword>
<proteinExistence type="predicted"/>
<feature type="compositionally biased region" description="Basic and acidic residues" evidence="2">
    <location>
        <begin position="296"/>
        <end position="314"/>
    </location>
</feature>
<evidence type="ECO:0000313" key="3">
    <source>
        <dbReference type="EMBL" id="GMM53097.1"/>
    </source>
</evidence>
<sequence length="357" mass="39736">MPNSAVPQIIHDKLDESEVYTTPIAAPSILDENDELNQKNILSKKNKVLLKPLPPLSSLLELNENGEEKVQDLTEEIKKAIFDEKANAMGRIQCYIALQRDEFEEYLRNRIKESIDVEKGEKQVLKSPETTPQSMELPISPSAHIVPNHSIGKFMYKTPLSSQSLAPITPIIKTAKSNNEAQDNSPSEAGFEDKDPEIGFEDVIGATGDYFKPVGPDSESDTDEPVQNLAEQDVGAYEESMRTDYPAMKISGLSVDDSADFSKKLSASFNRTLDQQSNLSLSLGRPVDIRPNPSRIEGDGGRPARTESERREELGSMLSYSDIKMLSQTDPGRMSFSQRMEWEQLGKHNLISPSAYD</sequence>
<evidence type="ECO:0000256" key="1">
    <source>
        <dbReference type="SAM" id="Coils"/>
    </source>
</evidence>
<feature type="compositionally biased region" description="Polar residues" evidence="2">
    <location>
        <begin position="175"/>
        <end position="187"/>
    </location>
</feature>
<feature type="region of interest" description="Disordered" evidence="2">
    <location>
        <begin position="207"/>
        <end position="226"/>
    </location>
</feature>
<dbReference type="AlphaFoldDB" id="A0AAV5RPQ7"/>
<name>A0AAV5RPQ7_STABA</name>
<accession>A0AAV5RPQ7</accession>
<keyword evidence="1" id="KW-0175">Coiled coil</keyword>
<reference evidence="3 4" key="1">
    <citation type="journal article" date="2023" name="Elife">
        <title>Identification of key yeast species and microbe-microbe interactions impacting larval growth of Drosophila in the wild.</title>
        <authorList>
            <person name="Mure A."/>
            <person name="Sugiura Y."/>
            <person name="Maeda R."/>
            <person name="Honda K."/>
            <person name="Sakurai N."/>
            <person name="Takahashi Y."/>
            <person name="Watada M."/>
            <person name="Katoh T."/>
            <person name="Gotoh A."/>
            <person name="Gotoh Y."/>
            <person name="Taniguchi I."/>
            <person name="Nakamura K."/>
            <person name="Hayashi T."/>
            <person name="Katayama T."/>
            <person name="Uemura T."/>
            <person name="Hattori Y."/>
        </authorList>
    </citation>
    <scope>NUCLEOTIDE SEQUENCE [LARGE SCALE GENOMIC DNA]</scope>
    <source>
        <strain evidence="3 4">SB-73</strain>
    </source>
</reference>
<comment type="caution">
    <text evidence="3">The sequence shown here is derived from an EMBL/GenBank/DDBJ whole genome shotgun (WGS) entry which is preliminary data.</text>
</comment>
<evidence type="ECO:0000256" key="2">
    <source>
        <dbReference type="SAM" id="MobiDB-lite"/>
    </source>
</evidence>
<gene>
    <name evidence="3" type="ORF">DASB73_040600</name>
</gene>